<dbReference type="Pfam" id="PF03328">
    <property type="entry name" value="HpcH_HpaI"/>
    <property type="match status" value="1"/>
</dbReference>
<keyword evidence="4" id="KW-0456">Lyase</keyword>
<keyword evidence="5" id="KW-0670">Pyruvate</keyword>
<proteinExistence type="inferred from homology"/>
<dbReference type="OrthoDB" id="9802624at2"/>
<evidence type="ECO:0000256" key="6">
    <source>
        <dbReference type="ARBA" id="ARBA00045074"/>
    </source>
</evidence>
<reference evidence="8 9" key="1">
    <citation type="submission" date="2015-03" db="EMBL/GenBank/DDBJ databases">
        <title>Genome sequencing of Methylobacterium tarhaniae DSM 25844.</title>
        <authorList>
            <person name="Chaudhry V."/>
            <person name="Patil P.B."/>
        </authorList>
    </citation>
    <scope>NUCLEOTIDE SEQUENCE [LARGE SCALE GENOMIC DNA]</scope>
    <source>
        <strain evidence="8 9">DSM 25844</strain>
    </source>
</reference>
<evidence type="ECO:0000256" key="2">
    <source>
        <dbReference type="ARBA" id="ARBA00005568"/>
    </source>
</evidence>
<dbReference type="InterPro" id="IPR012689">
    <property type="entry name" value="HpaI"/>
</dbReference>
<dbReference type="GO" id="GO:0005737">
    <property type="term" value="C:cytoplasm"/>
    <property type="evidence" value="ECO:0007669"/>
    <property type="project" value="TreeGrafter"/>
</dbReference>
<dbReference type="GO" id="GO:0016832">
    <property type="term" value="F:aldehyde-lyase activity"/>
    <property type="evidence" value="ECO:0007669"/>
    <property type="project" value="UniProtKB-ARBA"/>
</dbReference>
<comment type="catalytic activity">
    <reaction evidence="6">
        <text>D-glyceraldehyde + pyruvate = 2-dehydro-3-deoxy-L-galactonate</text>
        <dbReference type="Rhea" id="RHEA:80055"/>
        <dbReference type="ChEBI" id="CHEBI:15361"/>
        <dbReference type="ChEBI" id="CHEBI:17378"/>
        <dbReference type="ChEBI" id="CHEBI:75545"/>
    </reaction>
</comment>
<name>A0A0J6T829_9HYPH</name>
<organism evidence="8 9">
    <name type="scientific">Methylobacterium tarhaniae</name>
    <dbReference type="NCBI Taxonomy" id="1187852"/>
    <lineage>
        <taxon>Bacteria</taxon>
        <taxon>Pseudomonadati</taxon>
        <taxon>Pseudomonadota</taxon>
        <taxon>Alphaproteobacteria</taxon>
        <taxon>Hyphomicrobiales</taxon>
        <taxon>Methylobacteriaceae</taxon>
        <taxon>Methylobacterium</taxon>
    </lineage>
</organism>
<dbReference type="AlphaFoldDB" id="A0A0J6T829"/>
<evidence type="ECO:0000256" key="3">
    <source>
        <dbReference type="ARBA" id="ARBA00022723"/>
    </source>
</evidence>
<dbReference type="Gene3D" id="3.20.20.60">
    <property type="entry name" value="Phosphoenolpyruvate-binding domains"/>
    <property type="match status" value="1"/>
</dbReference>
<evidence type="ECO:0000256" key="1">
    <source>
        <dbReference type="ARBA" id="ARBA00001968"/>
    </source>
</evidence>
<comment type="similarity">
    <text evidence="2">Belongs to the HpcH/HpaI aldolase family.</text>
</comment>
<feature type="domain" description="HpcH/HpaI aldolase/citrate lyase" evidence="7">
    <location>
        <begin position="16"/>
        <end position="240"/>
    </location>
</feature>
<dbReference type="PANTHER" id="PTHR30502">
    <property type="entry name" value="2-KETO-3-DEOXY-L-RHAMNONATE ALDOLASE"/>
    <property type="match status" value="1"/>
</dbReference>
<dbReference type="GO" id="GO:0010124">
    <property type="term" value="P:phenylacetate catabolic process"/>
    <property type="evidence" value="ECO:0007669"/>
    <property type="project" value="InterPro"/>
</dbReference>
<comment type="cofactor">
    <cofactor evidence="1">
        <name>a divalent metal cation</name>
        <dbReference type="ChEBI" id="CHEBI:60240"/>
    </cofactor>
</comment>
<dbReference type="NCBIfam" id="TIGR02311">
    <property type="entry name" value="HpaI"/>
    <property type="match status" value="1"/>
</dbReference>
<dbReference type="InterPro" id="IPR050251">
    <property type="entry name" value="HpcH-HpaI_aldolase"/>
</dbReference>
<dbReference type="InterPro" id="IPR015813">
    <property type="entry name" value="Pyrv/PenolPyrv_kinase-like_dom"/>
</dbReference>
<keyword evidence="9" id="KW-1185">Reference proteome</keyword>
<evidence type="ECO:0000256" key="5">
    <source>
        <dbReference type="ARBA" id="ARBA00023317"/>
    </source>
</evidence>
<evidence type="ECO:0000313" key="9">
    <source>
        <dbReference type="Proteomes" id="UP000036449"/>
    </source>
</evidence>
<gene>
    <name evidence="8" type="ORF">VQ03_12265</name>
</gene>
<dbReference type="RefSeq" id="WP_048451151.1">
    <property type="nucleotide sequence ID" value="NZ_JBNNPJ010000198.1"/>
</dbReference>
<evidence type="ECO:0000259" key="7">
    <source>
        <dbReference type="Pfam" id="PF03328"/>
    </source>
</evidence>
<comment type="caution">
    <text evidence="8">The sequence shown here is derived from an EMBL/GenBank/DDBJ whole genome shotgun (WGS) entry which is preliminary data.</text>
</comment>
<dbReference type="FunFam" id="3.20.20.60:FF:000004">
    <property type="entry name" value="5-keto-4-deoxy-D-glucarate aldolase"/>
    <property type="match status" value="1"/>
</dbReference>
<protein>
    <submittedName>
        <fullName evidence="8">4-hydroxy-2-oxo-heptane-1,7-dioate aldolase</fullName>
    </submittedName>
</protein>
<keyword evidence="3" id="KW-0479">Metal-binding</keyword>
<dbReference type="GO" id="GO:0046872">
    <property type="term" value="F:metal ion binding"/>
    <property type="evidence" value="ECO:0007669"/>
    <property type="project" value="UniProtKB-KW"/>
</dbReference>
<dbReference type="SUPFAM" id="SSF51621">
    <property type="entry name" value="Phosphoenolpyruvate/pyruvate domain"/>
    <property type="match status" value="1"/>
</dbReference>
<dbReference type="InterPro" id="IPR005000">
    <property type="entry name" value="Aldolase/citrate-lyase_domain"/>
</dbReference>
<dbReference type="PATRIC" id="fig|1187852.3.peg.6391"/>
<dbReference type="PANTHER" id="PTHR30502:SF0">
    <property type="entry name" value="PHOSPHOENOLPYRUVATE CARBOXYLASE FAMILY PROTEIN"/>
    <property type="match status" value="1"/>
</dbReference>
<sequence length="253" mass="26569">MIENRFKRALREGRQQIGLWCSLPGSYAAEAVAGSGYDWLLFDTEHSPGDPLTVLPQLQAVAPYDVSAVVRPAANDAVLIKRFLDLGAQTLLIPYVQDEHEAQAAVAATRYPPEGVRGVSGLTRATRFGRVPGYAKRAAGELCLLVQVETQAALDRLEAICAVEGVDGVFVGPADLAASLGHVGEPGHPEVVAAVKEAVCRIRAAGKPAGILTPDTAFAKTCIELGTTFTAVAIDVGVLARGTEALARQFKAG</sequence>
<dbReference type="InterPro" id="IPR040442">
    <property type="entry name" value="Pyrv_kinase-like_dom_sf"/>
</dbReference>
<accession>A0A0J6T829</accession>
<dbReference type="Proteomes" id="UP000036449">
    <property type="component" value="Unassembled WGS sequence"/>
</dbReference>
<evidence type="ECO:0000313" key="8">
    <source>
        <dbReference type="EMBL" id="KMO41738.1"/>
    </source>
</evidence>
<evidence type="ECO:0000256" key="4">
    <source>
        <dbReference type="ARBA" id="ARBA00023239"/>
    </source>
</evidence>
<dbReference type="EMBL" id="LABZ01000078">
    <property type="protein sequence ID" value="KMO41738.1"/>
    <property type="molecule type" value="Genomic_DNA"/>
</dbReference>